<evidence type="ECO:0000313" key="4">
    <source>
        <dbReference type="Proteomes" id="UP000445000"/>
    </source>
</evidence>
<sequence length="358" mass="39944">MDFTGNPKELALLRTFAPFDGMKPEGLSVFARKITRRQAPKGRLLFTEGDEEKQTFYLISGAIDLLAEGEVVGTVKSGTPKSKSPLAHQLPRPYSAVVTSDRIEYFQIDSEFLDVAVTLDQTGAYKVLELNGLDENAPGPDDWMTALLQTKAFHKIPPANIQAVFMRLQRVDYRAGEVVIKQGDAGDYFYVVVKGICQVARETPLNKDGVRLAELKMGDTFGEEALISDVKRNATVSMVTDGVLMRLAKDDFRKLLHEPLLEWVDYESAKRIVAREDGQWIDVRLPSEFEHYRAEGAINIPLHSLRLKLKALDRNRHYIVCCDTGRRSSACAYILAERGFHASVLRGGLGSTELAAPR</sequence>
<accession>A0A829YP60</accession>
<dbReference type="CDD" id="cd00038">
    <property type="entry name" value="CAP_ED"/>
    <property type="match status" value="1"/>
</dbReference>
<dbReference type="InterPro" id="IPR000595">
    <property type="entry name" value="cNMP-bd_dom"/>
</dbReference>
<dbReference type="RefSeq" id="WP_161816336.1">
    <property type="nucleotide sequence ID" value="NZ_BLJN01000010.1"/>
</dbReference>
<gene>
    <name evidence="3" type="ORF">GCM10011487_67510</name>
</gene>
<dbReference type="PRINTS" id="PR00103">
    <property type="entry name" value="CAMPKINASE"/>
</dbReference>
<evidence type="ECO:0000259" key="2">
    <source>
        <dbReference type="PROSITE" id="PS50206"/>
    </source>
</evidence>
<evidence type="ECO:0000259" key="1">
    <source>
        <dbReference type="PROSITE" id="PS50042"/>
    </source>
</evidence>
<dbReference type="Pfam" id="PF00027">
    <property type="entry name" value="cNMP_binding"/>
    <property type="match status" value="1"/>
</dbReference>
<dbReference type="CDD" id="cd00158">
    <property type="entry name" value="RHOD"/>
    <property type="match status" value="1"/>
</dbReference>
<evidence type="ECO:0000313" key="3">
    <source>
        <dbReference type="EMBL" id="GFE84751.1"/>
    </source>
</evidence>
<dbReference type="SMART" id="SM00100">
    <property type="entry name" value="cNMP"/>
    <property type="match status" value="2"/>
</dbReference>
<dbReference type="InterPro" id="IPR036873">
    <property type="entry name" value="Rhodanese-like_dom_sf"/>
</dbReference>
<dbReference type="InterPro" id="IPR018490">
    <property type="entry name" value="cNMP-bd_dom_sf"/>
</dbReference>
<dbReference type="InterPro" id="IPR018488">
    <property type="entry name" value="cNMP-bd_CS"/>
</dbReference>
<comment type="caution">
    <text evidence="3">The sequence shown here is derived from an EMBL/GenBank/DDBJ whole genome shotgun (WGS) entry which is preliminary data.</text>
</comment>
<dbReference type="PANTHER" id="PTHR23011">
    <property type="entry name" value="CYCLIC NUCLEOTIDE-BINDING DOMAIN CONTAINING PROTEIN"/>
    <property type="match status" value="1"/>
</dbReference>
<dbReference type="PROSITE" id="PS50206">
    <property type="entry name" value="RHODANESE_3"/>
    <property type="match status" value="1"/>
</dbReference>
<reference evidence="4" key="1">
    <citation type="submission" date="2020-01" db="EMBL/GenBank/DDBJ databases">
        <title>'Steroidobacter agaridevorans' sp. nov., agar-degrading bacteria isolated from rhizosphere soils.</title>
        <authorList>
            <person name="Ikenaga M."/>
            <person name="Kataoka M."/>
            <person name="Murouchi A."/>
            <person name="Katsuragi S."/>
            <person name="Sakai M."/>
        </authorList>
    </citation>
    <scope>NUCLEOTIDE SEQUENCE [LARGE SCALE GENOMIC DNA]</scope>
    <source>
        <strain evidence="4">YU21-B</strain>
    </source>
</reference>
<dbReference type="Gene3D" id="2.60.120.10">
    <property type="entry name" value="Jelly Rolls"/>
    <property type="match status" value="2"/>
</dbReference>
<keyword evidence="4" id="KW-1185">Reference proteome</keyword>
<organism evidence="3 4">
    <name type="scientific">Steroidobacter agaridevorans</name>
    <dbReference type="NCBI Taxonomy" id="2695856"/>
    <lineage>
        <taxon>Bacteria</taxon>
        <taxon>Pseudomonadati</taxon>
        <taxon>Pseudomonadota</taxon>
        <taxon>Gammaproteobacteria</taxon>
        <taxon>Steroidobacterales</taxon>
        <taxon>Steroidobacteraceae</taxon>
        <taxon>Steroidobacter</taxon>
    </lineage>
</organism>
<dbReference type="PROSITE" id="PS00888">
    <property type="entry name" value="CNMP_BINDING_1"/>
    <property type="match status" value="1"/>
</dbReference>
<dbReference type="SMART" id="SM00450">
    <property type="entry name" value="RHOD"/>
    <property type="match status" value="1"/>
</dbReference>
<dbReference type="Proteomes" id="UP000445000">
    <property type="component" value="Unassembled WGS sequence"/>
</dbReference>
<proteinExistence type="predicted"/>
<dbReference type="AlphaFoldDB" id="A0A829YP60"/>
<dbReference type="SUPFAM" id="SSF51206">
    <property type="entry name" value="cAMP-binding domain-like"/>
    <property type="match status" value="2"/>
</dbReference>
<dbReference type="PANTHER" id="PTHR23011:SF28">
    <property type="entry name" value="CYCLIC NUCLEOTIDE-BINDING DOMAIN CONTAINING PROTEIN"/>
    <property type="match status" value="1"/>
</dbReference>
<protein>
    <recommendedName>
        <fullName evidence="5">Cyclic nucleotide-binding protein</fullName>
    </recommendedName>
</protein>
<dbReference type="EMBL" id="BLJN01000010">
    <property type="protein sequence ID" value="GFE84751.1"/>
    <property type="molecule type" value="Genomic_DNA"/>
</dbReference>
<feature type="domain" description="Rhodanese" evidence="2">
    <location>
        <begin position="274"/>
        <end position="357"/>
    </location>
</feature>
<dbReference type="SUPFAM" id="SSF52821">
    <property type="entry name" value="Rhodanese/Cell cycle control phosphatase"/>
    <property type="match status" value="1"/>
</dbReference>
<dbReference type="InterPro" id="IPR014710">
    <property type="entry name" value="RmlC-like_jellyroll"/>
</dbReference>
<name>A0A829YP60_9GAMM</name>
<dbReference type="Pfam" id="PF00581">
    <property type="entry name" value="Rhodanese"/>
    <property type="match status" value="1"/>
</dbReference>
<evidence type="ECO:0008006" key="5">
    <source>
        <dbReference type="Google" id="ProtNLM"/>
    </source>
</evidence>
<dbReference type="InterPro" id="IPR001763">
    <property type="entry name" value="Rhodanese-like_dom"/>
</dbReference>
<feature type="domain" description="Cyclic nucleotide-binding" evidence="1">
    <location>
        <begin position="18"/>
        <end position="101"/>
    </location>
</feature>
<dbReference type="PROSITE" id="PS50042">
    <property type="entry name" value="CNMP_BINDING_3"/>
    <property type="match status" value="2"/>
</dbReference>
<dbReference type="Gene3D" id="3.40.250.10">
    <property type="entry name" value="Rhodanese-like domain"/>
    <property type="match status" value="1"/>
</dbReference>
<feature type="domain" description="Cyclic nucleotide-binding" evidence="1">
    <location>
        <begin position="152"/>
        <end position="256"/>
    </location>
</feature>